<reference evidence="1 2" key="1">
    <citation type="submission" date="2014-04" db="EMBL/GenBank/DDBJ databases">
        <authorList>
            <consortium name="International Citrus Genome Consortium"/>
            <person name="Gmitter F."/>
            <person name="Chen C."/>
            <person name="Farmerie W."/>
            <person name="Harkins T."/>
            <person name="Desany B."/>
            <person name="Mohiuddin M."/>
            <person name="Kodira C."/>
            <person name="Borodovsky M."/>
            <person name="Lomsadze A."/>
            <person name="Burns P."/>
            <person name="Jenkins J."/>
            <person name="Prochnik S."/>
            <person name="Shu S."/>
            <person name="Chapman J."/>
            <person name="Pitluck S."/>
            <person name="Schmutz J."/>
            <person name="Rokhsar D."/>
        </authorList>
    </citation>
    <scope>NUCLEOTIDE SEQUENCE</scope>
</reference>
<name>A0A067H6B1_CITSI</name>
<evidence type="ECO:0000313" key="2">
    <source>
        <dbReference type="Proteomes" id="UP000027120"/>
    </source>
</evidence>
<organism evidence="1 2">
    <name type="scientific">Citrus sinensis</name>
    <name type="common">Sweet orange</name>
    <name type="synonym">Citrus aurantium var. sinensis</name>
    <dbReference type="NCBI Taxonomy" id="2711"/>
    <lineage>
        <taxon>Eukaryota</taxon>
        <taxon>Viridiplantae</taxon>
        <taxon>Streptophyta</taxon>
        <taxon>Embryophyta</taxon>
        <taxon>Tracheophyta</taxon>
        <taxon>Spermatophyta</taxon>
        <taxon>Magnoliopsida</taxon>
        <taxon>eudicotyledons</taxon>
        <taxon>Gunneridae</taxon>
        <taxon>Pentapetalae</taxon>
        <taxon>rosids</taxon>
        <taxon>malvids</taxon>
        <taxon>Sapindales</taxon>
        <taxon>Rutaceae</taxon>
        <taxon>Aurantioideae</taxon>
        <taxon>Citrus</taxon>
    </lineage>
</organism>
<sequence length="72" mass="8220">MERAPCPCLRYCIVTFATSPTTIAPCFMGGIWVEIKRRGLRSSIDCQPRLLPTLFCFSHTLHVCQLPTHFLH</sequence>
<dbReference type="AlphaFoldDB" id="A0A067H6B1"/>
<proteinExistence type="predicted"/>
<dbReference type="Proteomes" id="UP000027120">
    <property type="component" value="Unassembled WGS sequence"/>
</dbReference>
<accession>A0A067H6B1</accession>
<dbReference type="EMBL" id="KK784873">
    <property type="protein sequence ID" value="KDO86465.1"/>
    <property type="molecule type" value="Genomic_DNA"/>
</dbReference>
<protein>
    <submittedName>
        <fullName evidence="1">Uncharacterized protein</fullName>
    </submittedName>
</protein>
<evidence type="ECO:0000313" key="1">
    <source>
        <dbReference type="EMBL" id="KDO86465.1"/>
    </source>
</evidence>
<gene>
    <name evidence="1" type="ORF">CISIN_1g035129mg</name>
</gene>
<keyword evidence="2" id="KW-1185">Reference proteome</keyword>